<feature type="modified residue" description="4-aspartylphosphate" evidence="9">
    <location>
        <position position="717"/>
    </location>
</feature>
<gene>
    <name evidence="13" type="ORF">FHR19_001268</name>
</gene>
<dbReference type="InterPro" id="IPR000014">
    <property type="entry name" value="PAS"/>
</dbReference>
<dbReference type="SMART" id="SM00387">
    <property type="entry name" value="HATPase_c"/>
    <property type="match status" value="1"/>
</dbReference>
<dbReference type="GO" id="GO:0000155">
    <property type="term" value="F:phosphorelay sensor kinase activity"/>
    <property type="evidence" value="ECO:0007669"/>
    <property type="project" value="InterPro"/>
</dbReference>
<evidence type="ECO:0000256" key="9">
    <source>
        <dbReference type="PROSITE-ProRule" id="PRU00169"/>
    </source>
</evidence>
<keyword evidence="6" id="KW-0418">Kinase</keyword>
<dbReference type="Pfam" id="PF02518">
    <property type="entry name" value="HATPase_c"/>
    <property type="match status" value="1"/>
</dbReference>
<evidence type="ECO:0000256" key="4">
    <source>
        <dbReference type="ARBA" id="ARBA00022679"/>
    </source>
</evidence>
<dbReference type="CDD" id="cd00082">
    <property type="entry name" value="HisKA"/>
    <property type="match status" value="1"/>
</dbReference>
<organism evidence="13 14">
    <name type="scientific">Sphingomonas yantingensis</name>
    <dbReference type="NCBI Taxonomy" id="1241761"/>
    <lineage>
        <taxon>Bacteria</taxon>
        <taxon>Pseudomonadati</taxon>
        <taxon>Pseudomonadota</taxon>
        <taxon>Alphaproteobacteria</taxon>
        <taxon>Sphingomonadales</taxon>
        <taxon>Sphingomonadaceae</taxon>
        <taxon>Sphingomonas</taxon>
    </lineage>
</organism>
<evidence type="ECO:0000313" key="14">
    <source>
        <dbReference type="Proteomes" id="UP000557739"/>
    </source>
</evidence>
<keyword evidence="4" id="KW-0808">Transferase</keyword>
<dbReference type="PROSITE" id="PS50109">
    <property type="entry name" value="HIS_KIN"/>
    <property type="match status" value="1"/>
</dbReference>
<dbReference type="Pfam" id="PF13188">
    <property type="entry name" value="PAS_8"/>
    <property type="match status" value="1"/>
</dbReference>
<keyword evidence="5" id="KW-0547">Nucleotide-binding</keyword>
<feature type="domain" description="Histidine kinase" evidence="10">
    <location>
        <begin position="427"/>
        <end position="646"/>
    </location>
</feature>
<sequence length="786" mass="84794">MKRTTVSERALVLAPRGRDAAIAAAMLGEARLESAVCASLGDLVAELDRGAALVVITEEAIATADLSPLTGWLAGQEQWSDLPFILLTSRGGGLERNPAAARYLDLLGNITFLERPFHPTTLISIVRSAVRARRRQYEARARLIALQESEARYRTLFENIEVGFCIIEMLFDEAGHAVDYRFIEANPAFAAQAGFDPAGRRMREIVPDHESSWFEFYGRVAATGEPGRVEQGSATLGRWWDVHAFRVGRATERRVAVLFNDITARRDAEIRLQTLNETLEAQVAARSAERDRLWNLSQDMLARADFSGMMSAVSPAWTRVLGWSAEELLSRGYASFMHPEDEGATLAAIVAMAQSGEPTRFENRIATKDGGWKPIEWTVAPEPDGENFIAVGRDLTHAKAREAELEAAQVALRQSQKMEAMGSLTGGVAHDFNNLLTPIIGSLDMLHRKGLGSEREKRLIDGALQSAERARMLVQRLLAFARRQPLQAMAVDVSQLVAGMLDLIGSTLGPAIDLAVDAPAGLPLARADANQLEMALLNLAVNARDAMPGGGELHVEVRRESVRDRRPGLPRGHYVRLSVRDTGTGMDEPTLARAIEPFFSTKGIGKGTGLGLSMVHGLAAQLGGALTIESDVGRGTAVSLWLPVSHDPLPVEHRPRAGEVGDEPHGTALLVDDEDLVRMSTAHMLSDMGFDVVEAASGESALSMLAAGLDPQLLVTDHLMPGITGAQLVEAVRADRPSLKALIVSGYAEAEGIDPAIPRLTKPFRRDELAATLAALTTGAEAGGAH</sequence>
<name>A0A7W9ANY2_9SPHN</name>
<keyword evidence="3 9" id="KW-0597">Phosphoprotein</keyword>
<dbReference type="SMART" id="SM00448">
    <property type="entry name" value="REC"/>
    <property type="match status" value="1"/>
</dbReference>
<keyword evidence="7" id="KW-0067">ATP-binding</keyword>
<dbReference type="Pfam" id="PF08447">
    <property type="entry name" value="PAS_3"/>
    <property type="match status" value="1"/>
</dbReference>
<dbReference type="EMBL" id="JACIJJ010000002">
    <property type="protein sequence ID" value="MBB5697923.1"/>
    <property type="molecule type" value="Genomic_DNA"/>
</dbReference>
<keyword evidence="14" id="KW-1185">Reference proteome</keyword>
<dbReference type="SMART" id="SM00091">
    <property type="entry name" value="PAS"/>
    <property type="match status" value="1"/>
</dbReference>
<evidence type="ECO:0000256" key="2">
    <source>
        <dbReference type="ARBA" id="ARBA00012438"/>
    </source>
</evidence>
<evidence type="ECO:0000256" key="1">
    <source>
        <dbReference type="ARBA" id="ARBA00000085"/>
    </source>
</evidence>
<evidence type="ECO:0000256" key="5">
    <source>
        <dbReference type="ARBA" id="ARBA00022741"/>
    </source>
</evidence>
<dbReference type="InterPro" id="IPR001789">
    <property type="entry name" value="Sig_transdc_resp-reg_receiver"/>
</dbReference>
<dbReference type="InterPro" id="IPR003594">
    <property type="entry name" value="HATPase_dom"/>
</dbReference>
<dbReference type="NCBIfam" id="TIGR00229">
    <property type="entry name" value="sensory_box"/>
    <property type="match status" value="2"/>
</dbReference>
<dbReference type="SUPFAM" id="SSF55785">
    <property type="entry name" value="PYP-like sensor domain (PAS domain)"/>
    <property type="match status" value="2"/>
</dbReference>
<dbReference type="PANTHER" id="PTHR43065">
    <property type="entry name" value="SENSOR HISTIDINE KINASE"/>
    <property type="match status" value="1"/>
</dbReference>
<dbReference type="InterPro" id="IPR013655">
    <property type="entry name" value="PAS_fold_3"/>
</dbReference>
<dbReference type="Gene3D" id="3.30.450.20">
    <property type="entry name" value="PAS domain"/>
    <property type="match status" value="2"/>
</dbReference>
<comment type="caution">
    <text evidence="13">The sequence shown here is derived from an EMBL/GenBank/DDBJ whole genome shotgun (WGS) entry which is preliminary data.</text>
</comment>
<reference evidence="13 14" key="1">
    <citation type="submission" date="2020-08" db="EMBL/GenBank/DDBJ databases">
        <title>Genomic Encyclopedia of Type Strains, Phase IV (KMG-IV): sequencing the most valuable type-strain genomes for metagenomic binning, comparative biology and taxonomic classification.</title>
        <authorList>
            <person name="Goeker M."/>
        </authorList>
    </citation>
    <scope>NUCLEOTIDE SEQUENCE [LARGE SCALE GENOMIC DNA]</scope>
    <source>
        <strain evidence="13 14">DSM 27244</strain>
    </source>
</reference>
<dbReference type="EC" id="2.7.13.3" evidence="2"/>
<evidence type="ECO:0000256" key="3">
    <source>
        <dbReference type="ARBA" id="ARBA00022553"/>
    </source>
</evidence>
<dbReference type="InterPro" id="IPR036097">
    <property type="entry name" value="HisK_dim/P_sf"/>
</dbReference>
<dbReference type="InterPro" id="IPR036890">
    <property type="entry name" value="HATPase_C_sf"/>
</dbReference>
<dbReference type="CDD" id="cd00130">
    <property type="entry name" value="PAS"/>
    <property type="match status" value="1"/>
</dbReference>
<evidence type="ECO:0000256" key="8">
    <source>
        <dbReference type="ARBA" id="ARBA00023012"/>
    </source>
</evidence>
<dbReference type="Gene3D" id="3.30.565.10">
    <property type="entry name" value="Histidine kinase-like ATPase, C-terminal domain"/>
    <property type="match status" value="1"/>
</dbReference>
<dbReference type="Proteomes" id="UP000557739">
    <property type="component" value="Unassembled WGS sequence"/>
</dbReference>
<dbReference type="SUPFAM" id="SSF55874">
    <property type="entry name" value="ATPase domain of HSP90 chaperone/DNA topoisomerase II/histidine kinase"/>
    <property type="match status" value="1"/>
</dbReference>
<dbReference type="InterPro" id="IPR035965">
    <property type="entry name" value="PAS-like_dom_sf"/>
</dbReference>
<dbReference type="InterPro" id="IPR005467">
    <property type="entry name" value="His_kinase_dom"/>
</dbReference>
<evidence type="ECO:0000256" key="6">
    <source>
        <dbReference type="ARBA" id="ARBA00022777"/>
    </source>
</evidence>
<dbReference type="PROSITE" id="PS50110">
    <property type="entry name" value="RESPONSE_REGULATORY"/>
    <property type="match status" value="1"/>
</dbReference>
<evidence type="ECO:0000313" key="13">
    <source>
        <dbReference type="EMBL" id="MBB5697923.1"/>
    </source>
</evidence>
<dbReference type="Pfam" id="PF00072">
    <property type="entry name" value="Response_reg"/>
    <property type="match status" value="1"/>
</dbReference>
<proteinExistence type="predicted"/>
<evidence type="ECO:0000259" key="12">
    <source>
        <dbReference type="PROSITE" id="PS50112"/>
    </source>
</evidence>
<comment type="catalytic activity">
    <reaction evidence="1">
        <text>ATP + protein L-histidine = ADP + protein N-phospho-L-histidine.</text>
        <dbReference type="EC" id="2.7.13.3"/>
    </reaction>
</comment>
<dbReference type="PANTHER" id="PTHR43065:SF46">
    <property type="entry name" value="C4-DICARBOXYLATE TRANSPORT SENSOR PROTEIN DCTB"/>
    <property type="match status" value="1"/>
</dbReference>
<dbReference type="SUPFAM" id="SSF52172">
    <property type="entry name" value="CheY-like"/>
    <property type="match status" value="2"/>
</dbReference>
<dbReference type="Pfam" id="PF00512">
    <property type="entry name" value="HisKA"/>
    <property type="match status" value="1"/>
</dbReference>
<evidence type="ECO:0000259" key="11">
    <source>
        <dbReference type="PROSITE" id="PS50110"/>
    </source>
</evidence>
<dbReference type="PROSITE" id="PS50112">
    <property type="entry name" value="PAS"/>
    <property type="match status" value="1"/>
</dbReference>
<dbReference type="PRINTS" id="PR00344">
    <property type="entry name" value="BCTRLSENSOR"/>
</dbReference>
<dbReference type="InterPro" id="IPR011006">
    <property type="entry name" value="CheY-like_superfamily"/>
</dbReference>
<dbReference type="GO" id="GO:0005524">
    <property type="term" value="F:ATP binding"/>
    <property type="evidence" value="ECO:0007669"/>
    <property type="project" value="UniProtKB-KW"/>
</dbReference>
<dbReference type="AlphaFoldDB" id="A0A7W9ANY2"/>
<dbReference type="SUPFAM" id="SSF47384">
    <property type="entry name" value="Homodimeric domain of signal transducing histidine kinase"/>
    <property type="match status" value="1"/>
</dbReference>
<dbReference type="Gene3D" id="3.40.50.2300">
    <property type="match status" value="1"/>
</dbReference>
<feature type="domain" description="Response regulatory" evidence="11">
    <location>
        <begin position="667"/>
        <end position="777"/>
    </location>
</feature>
<dbReference type="SMART" id="SM00388">
    <property type="entry name" value="HisKA"/>
    <property type="match status" value="1"/>
</dbReference>
<evidence type="ECO:0000259" key="10">
    <source>
        <dbReference type="PROSITE" id="PS50109"/>
    </source>
</evidence>
<evidence type="ECO:0000256" key="7">
    <source>
        <dbReference type="ARBA" id="ARBA00022840"/>
    </source>
</evidence>
<keyword evidence="8" id="KW-0902">Two-component regulatory system</keyword>
<dbReference type="Gene3D" id="1.10.287.130">
    <property type="match status" value="1"/>
</dbReference>
<dbReference type="InterPro" id="IPR004358">
    <property type="entry name" value="Sig_transdc_His_kin-like_C"/>
</dbReference>
<accession>A0A7W9ANY2</accession>
<protein>
    <recommendedName>
        <fullName evidence="2">histidine kinase</fullName>
        <ecNumber evidence="2">2.7.13.3</ecNumber>
    </recommendedName>
</protein>
<dbReference type="InterPro" id="IPR003661">
    <property type="entry name" value="HisK_dim/P_dom"/>
</dbReference>
<feature type="domain" description="PAS" evidence="12">
    <location>
        <begin position="305"/>
        <end position="356"/>
    </location>
</feature>